<name>A0AAV2PQ39_MEGNR</name>
<evidence type="ECO:0000256" key="1">
    <source>
        <dbReference type="SAM" id="Phobius"/>
    </source>
</evidence>
<reference evidence="2 3" key="1">
    <citation type="submission" date="2024-05" db="EMBL/GenBank/DDBJ databases">
        <authorList>
            <person name="Wallberg A."/>
        </authorList>
    </citation>
    <scope>NUCLEOTIDE SEQUENCE [LARGE SCALE GENOMIC DNA]</scope>
</reference>
<organism evidence="2 3">
    <name type="scientific">Meganyctiphanes norvegica</name>
    <name type="common">Northern krill</name>
    <name type="synonym">Thysanopoda norvegica</name>
    <dbReference type="NCBI Taxonomy" id="48144"/>
    <lineage>
        <taxon>Eukaryota</taxon>
        <taxon>Metazoa</taxon>
        <taxon>Ecdysozoa</taxon>
        <taxon>Arthropoda</taxon>
        <taxon>Crustacea</taxon>
        <taxon>Multicrustacea</taxon>
        <taxon>Malacostraca</taxon>
        <taxon>Eumalacostraca</taxon>
        <taxon>Eucarida</taxon>
        <taxon>Euphausiacea</taxon>
        <taxon>Euphausiidae</taxon>
        <taxon>Meganyctiphanes</taxon>
    </lineage>
</organism>
<keyword evidence="1" id="KW-0812">Transmembrane</keyword>
<keyword evidence="1" id="KW-1133">Transmembrane helix</keyword>
<protein>
    <submittedName>
        <fullName evidence="2">Uncharacterized protein</fullName>
    </submittedName>
</protein>
<sequence length="342" mass="38530">MKVVISISHKYKMSSNLNHQIHANSEKSLRNHISASMTDFTSRIPMPRAVGESDEYFRFSSVMNQHKVLGKSSPFDDGDIISLLEEIVRTLRVFNKSEIHVVESVTLNTILVKETSNRVLNAFNKWKVGFPIEPKGLKCWERGELEILGDLSSLCQQLGKDYEVQMPPLHFSSLRALENQLKIRNSGRGKNFHNKLQFFTSLPEMAVYTNKICTTKGRISSFQFVDCTQCQCHNCKLKRKSCLQLKKLECSCGRQRSLTKCVKAKVLLLRTAARLKIILRKLYKWLVMNCPANVTGVLVGLLAAIITAPAGGTPLAIIIMIVSTLIAWLLQFSVDSIADAWS</sequence>
<accession>A0AAV2PQ39</accession>
<feature type="transmembrane region" description="Helical" evidence="1">
    <location>
        <begin position="285"/>
        <end position="306"/>
    </location>
</feature>
<comment type="caution">
    <text evidence="2">The sequence shown here is derived from an EMBL/GenBank/DDBJ whole genome shotgun (WGS) entry which is preliminary data.</text>
</comment>
<keyword evidence="1" id="KW-0472">Membrane</keyword>
<dbReference type="EMBL" id="CAXKWB010000804">
    <property type="protein sequence ID" value="CAL4062282.1"/>
    <property type="molecule type" value="Genomic_DNA"/>
</dbReference>
<feature type="transmembrane region" description="Helical" evidence="1">
    <location>
        <begin position="312"/>
        <end position="330"/>
    </location>
</feature>
<evidence type="ECO:0000313" key="2">
    <source>
        <dbReference type="EMBL" id="CAL4062282.1"/>
    </source>
</evidence>
<dbReference type="Proteomes" id="UP001497623">
    <property type="component" value="Unassembled WGS sequence"/>
</dbReference>
<keyword evidence="3" id="KW-1185">Reference proteome</keyword>
<dbReference type="AlphaFoldDB" id="A0AAV2PQ39"/>
<evidence type="ECO:0000313" key="3">
    <source>
        <dbReference type="Proteomes" id="UP001497623"/>
    </source>
</evidence>
<proteinExistence type="predicted"/>
<gene>
    <name evidence="2" type="ORF">MNOR_LOCUS2581</name>
</gene>